<reference evidence="1" key="1">
    <citation type="submission" date="2015-11" db="EMBL/GenBank/DDBJ databases">
        <title>De novo transcriptome assembly of four potential Pierce s Disease insect vectors from Arizona vineyards.</title>
        <authorList>
            <person name="Tassone E.E."/>
        </authorList>
    </citation>
    <scope>NUCLEOTIDE SEQUENCE</scope>
</reference>
<organism evidence="1">
    <name type="scientific">Homalodisca liturata</name>
    <dbReference type="NCBI Taxonomy" id="320908"/>
    <lineage>
        <taxon>Eukaryota</taxon>
        <taxon>Metazoa</taxon>
        <taxon>Ecdysozoa</taxon>
        <taxon>Arthropoda</taxon>
        <taxon>Hexapoda</taxon>
        <taxon>Insecta</taxon>
        <taxon>Pterygota</taxon>
        <taxon>Neoptera</taxon>
        <taxon>Paraneoptera</taxon>
        <taxon>Hemiptera</taxon>
        <taxon>Auchenorrhyncha</taxon>
        <taxon>Membracoidea</taxon>
        <taxon>Cicadellidae</taxon>
        <taxon>Cicadellinae</taxon>
        <taxon>Proconiini</taxon>
        <taxon>Homalodisca</taxon>
    </lineage>
</organism>
<accession>A0A1B6IGK3</accession>
<dbReference type="EMBL" id="GECU01021660">
    <property type="protein sequence ID" value="JAS86046.1"/>
    <property type="molecule type" value="Transcribed_RNA"/>
</dbReference>
<proteinExistence type="predicted"/>
<feature type="non-terminal residue" evidence="1">
    <location>
        <position position="1"/>
    </location>
</feature>
<sequence length="126" mass="14629">KDKVVVFWVSYLEGQQRVLLFTQDERVAYHARGKIDAEKSNLEIFLSIRGIGLSLVNNTNNIGVTELAYVSANDSAAVWEVNVAHKWKMLTLELASWIEERWRLDCKKAQMKEYVHVDFGRCLLWN</sequence>
<gene>
    <name evidence="1" type="ORF">g.55980</name>
</gene>
<name>A0A1B6IGK3_9HEMI</name>
<dbReference type="AlphaFoldDB" id="A0A1B6IGK3"/>
<feature type="non-terminal residue" evidence="1">
    <location>
        <position position="126"/>
    </location>
</feature>
<evidence type="ECO:0000313" key="1">
    <source>
        <dbReference type="EMBL" id="JAS86046.1"/>
    </source>
</evidence>
<protein>
    <submittedName>
        <fullName evidence="1">Uncharacterized protein</fullName>
    </submittedName>
</protein>